<reference evidence="4" key="1">
    <citation type="journal article" date="2019" name="Int. J. Syst. Evol. Microbiol.">
        <title>The Global Catalogue of Microorganisms (GCM) 10K type strain sequencing project: providing services to taxonomists for standard genome sequencing and annotation.</title>
        <authorList>
            <consortium name="The Broad Institute Genomics Platform"/>
            <consortium name="The Broad Institute Genome Sequencing Center for Infectious Disease"/>
            <person name="Wu L."/>
            <person name="Ma J."/>
        </authorList>
    </citation>
    <scope>NUCLEOTIDE SEQUENCE [LARGE SCALE GENOMIC DNA]</scope>
    <source>
        <strain evidence="4">JCM 18961</strain>
    </source>
</reference>
<feature type="domain" description="HNH nuclease" evidence="2">
    <location>
        <begin position="143"/>
        <end position="194"/>
    </location>
</feature>
<proteinExistence type="predicted"/>
<organism evidence="3 4">
    <name type="scientific">Pedococcus ginsenosidimutans</name>
    <dbReference type="NCBI Taxonomy" id="490570"/>
    <lineage>
        <taxon>Bacteria</taxon>
        <taxon>Bacillati</taxon>
        <taxon>Actinomycetota</taxon>
        <taxon>Actinomycetes</taxon>
        <taxon>Micrococcales</taxon>
        <taxon>Intrasporangiaceae</taxon>
        <taxon>Pedococcus</taxon>
    </lineage>
</organism>
<keyword evidence="4" id="KW-1185">Reference proteome</keyword>
<evidence type="ECO:0000313" key="3">
    <source>
        <dbReference type="EMBL" id="GAA4715359.1"/>
    </source>
</evidence>
<dbReference type="Pfam" id="PF01844">
    <property type="entry name" value="HNH"/>
    <property type="match status" value="1"/>
</dbReference>
<gene>
    <name evidence="3" type="ORF">GCM10025782_09950</name>
</gene>
<dbReference type="RefSeq" id="WP_345501579.1">
    <property type="nucleotide sequence ID" value="NZ_BAABLO010000004.1"/>
</dbReference>
<name>A0ABP8XUD0_9MICO</name>
<dbReference type="Proteomes" id="UP001500556">
    <property type="component" value="Unassembled WGS sequence"/>
</dbReference>
<dbReference type="EMBL" id="BAABLO010000004">
    <property type="protein sequence ID" value="GAA4715359.1"/>
    <property type="molecule type" value="Genomic_DNA"/>
</dbReference>
<dbReference type="InterPro" id="IPR003615">
    <property type="entry name" value="HNH_nuc"/>
</dbReference>
<feature type="compositionally biased region" description="Pro residues" evidence="1">
    <location>
        <begin position="275"/>
        <end position="289"/>
    </location>
</feature>
<feature type="region of interest" description="Disordered" evidence="1">
    <location>
        <begin position="220"/>
        <end position="316"/>
    </location>
</feature>
<comment type="caution">
    <text evidence="3">The sequence shown here is derived from an EMBL/GenBank/DDBJ whole genome shotgun (WGS) entry which is preliminary data.</text>
</comment>
<evidence type="ECO:0000256" key="1">
    <source>
        <dbReference type="SAM" id="MobiDB-lite"/>
    </source>
</evidence>
<dbReference type="CDD" id="cd00085">
    <property type="entry name" value="HNHc"/>
    <property type="match status" value="1"/>
</dbReference>
<evidence type="ECO:0000259" key="2">
    <source>
        <dbReference type="SMART" id="SM00507"/>
    </source>
</evidence>
<protein>
    <recommendedName>
        <fullName evidence="2">HNH nuclease domain-containing protein</fullName>
    </recommendedName>
</protein>
<dbReference type="SMART" id="SM00507">
    <property type="entry name" value="HNHc"/>
    <property type="match status" value="1"/>
</dbReference>
<sequence length="316" mass="34715">MSYDADGRFQLRYSAPATIGALVEQAVREAKDALFTRRRDTAAADSFVDHDAGDDRHAGLPTYADALEEMATRSLASVTSTSRASHYRVYLHLDTDVAWVSGGHAIPLRLLGRFISDGTVQPVWETEGTPVSVGRAMRILPERTRRLIHDRDPGCRFPGCTTTAFTEVHHLTPWADGGRTDLANQVLLCTVHHDGIDRGDHTITGDPTRPDGLMVTNRYGLPVRPPRPHETALSPDADPEPPPGTYRPPTGGPLRWTDLELPPDTDLGRRRLTVLPPPVPPRSAAPEPEPALEPEPEFVSWLDDPANPDRGLIRVL</sequence>
<accession>A0ABP8XUD0</accession>
<evidence type="ECO:0000313" key="4">
    <source>
        <dbReference type="Proteomes" id="UP001500556"/>
    </source>
</evidence>
<dbReference type="InterPro" id="IPR002711">
    <property type="entry name" value="HNH"/>
</dbReference>